<feature type="transmembrane region" description="Helical" evidence="1">
    <location>
        <begin position="196"/>
        <end position="219"/>
    </location>
</feature>
<dbReference type="OrthoDB" id="5845443at2759"/>
<sequence length="416" mass="48145">MFVYLNRTLSMCSSVEKLIGSMFFGQLFISSTWVSTVYKKNLRALLSDIHYFYFTHLFHSVMTSLNLQNASRTIAEFAFISALICNSLLIYLTAKHTQNIVGVYKYMIIIFGVLGLLFSCTEMLARPFIHNYNVSFIYFSLSVDISTWRYLVEALLVAYSGFYSSLISFVAVQFIYRYLVLVNTQILEILFHGWKSVVWVFYVTFFGVAWSALVYFCLYPNSYSKDYIREEFEKVYNISVDNSAIFILVAYNIDQSTNEYKLRWQSVTMIAGTVSILLIQYAIMIFCGTSMHLQMNEKLKNFSDVHQRLQKQFFKTLLLQIGVPTVLFHMPIFPVLLAPFFKLEFSYQTGIIYSLFCSYPPIDALIIMTVVSDYRSALTSKFQYVSKNLIMGLRTIRRKSSTSGNNNRENGSGNYN</sequence>
<dbReference type="OMA" id="SCTEMLA"/>
<gene>
    <name evidence="2" type="primary">Cre-str-33</name>
    <name evidence="2" type="ORF">CRE_30260</name>
</gene>
<keyword evidence="1" id="KW-0472">Membrane</keyword>
<organism evidence="3">
    <name type="scientific">Caenorhabditis remanei</name>
    <name type="common">Caenorhabditis vulgaris</name>
    <dbReference type="NCBI Taxonomy" id="31234"/>
    <lineage>
        <taxon>Eukaryota</taxon>
        <taxon>Metazoa</taxon>
        <taxon>Ecdysozoa</taxon>
        <taxon>Nematoda</taxon>
        <taxon>Chromadorea</taxon>
        <taxon>Rhabditida</taxon>
        <taxon>Rhabditina</taxon>
        <taxon>Rhabditomorpha</taxon>
        <taxon>Rhabditoidea</taxon>
        <taxon>Rhabditidae</taxon>
        <taxon>Peloderinae</taxon>
        <taxon>Caenorhabditis</taxon>
    </lineage>
</organism>
<accession>E3NMC2</accession>
<feature type="transmembrane region" description="Helical" evidence="1">
    <location>
        <begin position="150"/>
        <end position="176"/>
    </location>
</feature>
<dbReference type="Proteomes" id="UP000008281">
    <property type="component" value="Unassembled WGS sequence"/>
</dbReference>
<feature type="transmembrane region" description="Helical" evidence="1">
    <location>
        <begin position="106"/>
        <end position="129"/>
    </location>
</feature>
<name>E3NMC2_CAERE</name>
<dbReference type="FunCoup" id="E3NMC2">
    <property type="interactions" value="10"/>
</dbReference>
<keyword evidence="3" id="KW-1185">Reference proteome</keyword>
<dbReference type="InterPro" id="IPR019428">
    <property type="entry name" value="7TM_GPCR_serpentine_rcpt_Str"/>
</dbReference>
<keyword evidence="1" id="KW-0812">Transmembrane</keyword>
<dbReference type="STRING" id="31234.E3NMC2"/>
<evidence type="ECO:0000313" key="3">
    <source>
        <dbReference type="Proteomes" id="UP000008281"/>
    </source>
</evidence>
<dbReference type="Pfam" id="PF10326">
    <property type="entry name" value="7TM_GPCR_Str"/>
    <property type="match status" value="1"/>
</dbReference>
<dbReference type="InParanoid" id="E3NMC2"/>
<reference evidence="2" key="1">
    <citation type="submission" date="2007-07" db="EMBL/GenBank/DDBJ databases">
        <title>PCAP assembly of the Caenorhabditis remanei genome.</title>
        <authorList>
            <consortium name="The Caenorhabditis remanei Sequencing Consortium"/>
            <person name="Wilson R.K."/>
        </authorList>
    </citation>
    <scope>NUCLEOTIDE SEQUENCE [LARGE SCALE GENOMIC DNA]</scope>
    <source>
        <strain evidence="2">PB4641</strain>
    </source>
</reference>
<feature type="transmembrane region" description="Helical" evidence="1">
    <location>
        <begin position="350"/>
        <end position="371"/>
    </location>
</feature>
<dbReference type="PANTHER" id="PTHR46000">
    <property type="entry name" value="SEVEN TM RECEPTOR-RELATED"/>
    <property type="match status" value="1"/>
</dbReference>
<dbReference type="AlphaFoldDB" id="E3NMC2"/>
<dbReference type="eggNOG" id="ENOG502TFP7">
    <property type="taxonomic scope" value="Eukaryota"/>
</dbReference>
<evidence type="ECO:0000256" key="1">
    <source>
        <dbReference type="SAM" id="Phobius"/>
    </source>
</evidence>
<feature type="transmembrane region" description="Helical" evidence="1">
    <location>
        <begin position="317"/>
        <end position="338"/>
    </location>
</feature>
<feature type="transmembrane region" description="Helical" evidence="1">
    <location>
        <begin position="74"/>
        <end position="94"/>
    </location>
</feature>
<evidence type="ECO:0000313" key="2">
    <source>
        <dbReference type="EMBL" id="EFP07151.1"/>
    </source>
</evidence>
<dbReference type="PANTHER" id="PTHR46000:SF6">
    <property type="entry name" value="SEVEN TM RECEPTOR"/>
    <property type="match status" value="1"/>
</dbReference>
<dbReference type="EMBL" id="DS269016">
    <property type="protein sequence ID" value="EFP07151.1"/>
    <property type="molecule type" value="Genomic_DNA"/>
</dbReference>
<dbReference type="HOGENOM" id="CLU_036335_4_2_1"/>
<dbReference type="SUPFAM" id="SSF81321">
    <property type="entry name" value="Family A G protein-coupled receptor-like"/>
    <property type="match status" value="1"/>
</dbReference>
<feature type="transmembrane region" description="Helical" evidence="1">
    <location>
        <begin position="21"/>
        <end position="38"/>
    </location>
</feature>
<proteinExistence type="predicted"/>
<feature type="transmembrane region" description="Helical" evidence="1">
    <location>
        <begin position="265"/>
        <end position="288"/>
    </location>
</feature>
<keyword evidence="1" id="KW-1133">Transmembrane helix</keyword>
<protein>
    <submittedName>
        <fullName evidence="2">CRE-STR-33 protein</fullName>
    </submittedName>
</protein>